<proteinExistence type="predicted"/>
<dbReference type="OrthoDB" id="9810080at2"/>
<dbReference type="Pfam" id="PF13417">
    <property type="entry name" value="GST_N_3"/>
    <property type="match status" value="1"/>
</dbReference>
<dbReference type="SUPFAM" id="SSF47616">
    <property type="entry name" value="GST C-terminal domain-like"/>
    <property type="match status" value="1"/>
</dbReference>
<organism evidence="3 4">
    <name type="scientific">Antarcticimicrobium luteum</name>
    <dbReference type="NCBI Taxonomy" id="2547397"/>
    <lineage>
        <taxon>Bacteria</taxon>
        <taxon>Pseudomonadati</taxon>
        <taxon>Pseudomonadota</taxon>
        <taxon>Alphaproteobacteria</taxon>
        <taxon>Rhodobacterales</taxon>
        <taxon>Paracoccaceae</taxon>
        <taxon>Antarcticimicrobium</taxon>
    </lineage>
</organism>
<protein>
    <submittedName>
        <fullName evidence="3">Glutathione S-transferase family protein</fullName>
    </submittedName>
</protein>
<dbReference type="PROSITE" id="PS50404">
    <property type="entry name" value="GST_NTER"/>
    <property type="match status" value="1"/>
</dbReference>
<dbReference type="EMBL" id="SMUV01000067">
    <property type="protein sequence ID" value="TDK46215.1"/>
    <property type="molecule type" value="Genomic_DNA"/>
</dbReference>
<dbReference type="Gene3D" id="1.20.1050.10">
    <property type="match status" value="1"/>
</dbReference>
<dbReference type="PANTHER" id="PTHR44051:SF21">
    <property type="entry name" value="GLUTATHIONE S-TRANSFERASE FAMILY PROTEIN"/>
    <property type="match status" value="1"/>
</dbReference>
<dbReference type="SFLD" id="SFLDG00358">
    <property type="entry name" value="Main_(cytGST)"/>
    <property type="match status" value="1"/>
</dbReference>
<dbReference type="InterPro" id="IPR040079">
    <property type="entry name" value="Glutathione_S-Trfase"/>
</dbReference>
<keyword evidence="3" id="KW-0808">Transferase</keyword>
<sequence>MYKVYGSVASRAFRVLWMLEELGETYEYHDTKPQSEAARALNPSGKVPILVDGDAVLTDSTAILTYLADKHGKLTYPAGSVERARQDALTHTLLDEFDAVLWTAARHSFVLPKERRVPEVSGSLKWEFARNLDRLAERFVGPFLQGEQMTIADIICVHCLNWAFGAKFPVENERLLAYTKAMRGREAFKRVRALSEG</sequence>
<reference evidence="3 4" key="1">
    <citation type="submission" date="2019-03" db="EMBL/GenBank/DDBJ databases">
        <title>Ruegeria lutea sp. nov., a novel strain, isolated from marine sediment, the Masan Bay, South Korea.</title>
        <authorList>
            <person name="Kim J."/>
            <person name="Kim D.-Y."/>
            <person name="Lee S.-S."/>
        </authorList>
    </citation>
    <scope>NUCLEOTIDE SEQUENCE [LARGE SCALE GENOMIC DNA]</scope>
    <source>
        <strain evidence="3 4">318-1</strain>
    </source>
</reference>
<dbReference type="GO" id="GO:0016740">
    <property type="term" value="F:transferase activity"/>
    <property type="evidence" value="ECO:0007669"/>
    <property type="project" value="UniProtKB-KW"/>
</dbReference>
<dbReference type="InterPro" id="IPR036249">
    <property type="entry name" value="Thioredoxin-like_sf"/>
</dbReference>
<dbReference type="Proteomes" id="UP000295301">
    <property type="component" value="Unassembled WGS sequence"/>
</dbReference>
<dbReference type="InterPro" id="IPR004045">
    <property type="entry name" value="Glutathione_S-Trfase_N"/>
</dbReference>
<dbReference type="Gene3D" id="3.40.30.10">
    <property type="entry name" value="Glutaredoxin"/>
    <property type="match status" value="1"/>
</dbReference>
<dbReference type="CDD" id="cd03046">
    <property type="entry name" value="GST_N_GTT1_like"/>
    <property type="match status" value="1"/>
</dbReference>
<dbReference type="AlphaFoldDB" id="A0A4R5V3W9"/>
<dbReference type="InterPro" id="IPR036282">
    <property type="entry name" value="Glutathione-S-Trfase_C_sf"/>
</dbReference>
<evidence type="ECO:0000259" key="2">
    <source>
        <dbReference type="PROSITE" id="PS50405"/>
    </source>
</evidence>
<evidence type="ECO:0000313" key="3">
    <source>
        <dbReference type="EMBL" id="TDK46215.1"/>
    </source>
</evidence>
<dbReference type="RefSeq" id="WP_133360114.1">
    <property type="nucleotide sequence ID" value="NZ_SMUV01000067.1"/>
</dbReference>
<feature type="domain" description="GST N-terminal" evidence="1">
    <location>
        <begin position="1"/>
        <end position="75"/>
    </location>
</feature>
<name>A0A4R5V3W9_9RHOB</name>
<accession>A0A4R5V3W9</accession>
<comment type="caution">
    <text evidence="3">The sequence shown here is derived from an EMBL/GenBank/DDBJ whole genome shotgun (WGS) entry which is preliminary data.</text>
</comment>
<dbReference type="PANTHER" id="PTHR44051">
    <property type="entry name" value="GLUTATHIONE S-TRANSFERASE-RELATED"/>
    <property type="match status" value="1"/>
</dbReference>
<dbReference type="InterPro" id="IPR010987">
    <property type="entry name" value="Glutathione-S-Trfase_C-like"/>
</dbReference>
<gene>
    <name evidence="3" type="ORF">E1832_12560</name>
</gene>
<evidence type="ECO:0000313" key="4">
    <source>
        <dbReference type="Proteomes" id="UP000295301"/>
    </source>
</evidence>
<feature type="domain" description="GST C-terminal" evidence="2">
    <location>
        <begin position="79"/>
        <end position="197"/>
    </location>
</feature>
<dbReference type="SFLD" id="SFLDS00019">
    <property type="entry name" value="Glutathione_Transferase_(cytos"/>
    <property type="match status" value="1"/>
</dbReference>
<dbReference type="PROSITE" id="PS50405">
    <property type="entry name" value="GST_CTER"/>
    <property type="match status" value="1"/>
</dbReference>
<keyword evidence="4" id="KW-1185">Reference proteome</keyword>
<evidence type="ECO:0000259" key="1">
    <source>
        <dbReference type="PROSITE" id="PS50404"/>
    </source>
</evidence>
<dbReference type="SUPFAM" id="SSF52833">
    <property type="entry name" value="Thioredoxin-like"/>
    <property type="match status" value="1"/>
</dbReference>